<keyword evidence="2" id="KW-1185">Reference proteome</keyword>
<accession>A0A1A9UN49</accession>
<protein>
    <submittedName>
        <fullName evidence="1">Uncharacterized protein</fullName>
    </submittedName>
</protein>
<proteinExistence type="predicted"/>
<dbReference type="VEuPathDB" id="VectorBase:GAUT010067"/>
<evidence type="ECO:0000313" key="1">
    <source>
        <dbReference type="EnsemblMetazoa" id="GAUT010067-PA"/>
    </source>
</evidence>
<evidence type="ECO:0000313" key="2">
    <source>
        <dbReference type="Proteomes" id="UP000078200"/>
    </source>
</evidence>
<dbReference type="AlphaFoldDB" id="A0A1A9UN49"/>
<reference evidence="1" key="1">
    <citation type="submission" date="2020-05" db="UniProtKB">
        <authorList>
            <consortium name="EnsemblMetazoa"/>
        </authorList>
    </citation>
    <scope>IDENTIFICATION</scope>
    <source>
        <strain evidence="1">TTRI</strain>
    </source>
</reference>
<dbReference type="EnsemblMetazoa" id="GAUT010067-RA">
    <property type="protein sequence ID" value="GAUT010067-PA"/>
    <property type="gene ID" value="GAUT010067"/>
</dbReference>
<organism evidence="1 2">
    <name type="scientific">Glossina austeni</name>
    <name type="common">Savannah tsetse fly</name>
    <dbReference type="NCBI Taxonomy" id="7395"/>
    <lineage>
        <taxon>Eukaryota</taxon>
        <taxon>Metazoa</taxon>
        <taxon>Ecdysozoa</taxon>
        <taxon>Arthropoda</taxon>
        <taxon>Hexapoda</taxon>
        <taxon>Insecta</taxon>
        <taxon>Pterygota</taxon>
        <taxon>Neoptera</taxon>
        <taxon>Endopterygota</taxon>
        <taxon>Diptera</taxon>
        <taxon>Brachycera</taxon>
        <taxon>Muscomorpha</taxon>
        <taxon>Hippoboscoidea</taxon>
        <taxon>Glossinidae</taxon>
        <taxon>Glossina</taxon>
    </lineage>
</organism>
<sequence>MAIGKFSGHSRDDNVITIGCWLRNSQINQHVHLLQAYTHYATLDSSDNISLMRACRLRRGGGTGVISAQSLLNLVGDFKESHKLDVFVLIKEEKKTKEKQKPIA</sequence>
<dbReference type="Proteomes" id="UP000078200">
    <property type="component" value="Unassembled WGS sequence"/>
</dbReference>
<name>A0A1A9UN49_GLOAU</name>